<dbReference type="Proteomes" id="UP001017257">
    <property type="component" value="Chromosome"/>
</dbReference>
<dbReference type="PANTHER" id="PTHR46796:SF6">
    <property type="entry name" value="ARAC SUBFAMILY"/>
    <property type="match status" value="1"/>
</dbReference>
<evidence type="ECO:0000313" key="5">
    <source>
        <dbReference type="EMBL" id="UVF18843.1"/>
    </source>
</evidence>
<dbReference type="PROSITE" id="PS00041">
    <property type="entry name" value="HTH_ARAC_FAMILY_1"/>
    <property type="match status" value="1"/>
</dbReference>
<dbReference type="SMART" id="SM00342">
    <property type="entry name" value="HTH_ARAC"/>
    <property type="match status" value="1"/>
</dbReference>
<evidence type="ECO:0000259" key="4">
    <source>
        <dbReference type="PROSITE" id="PS01124"/>
    </source>
</evidence>
<protein>
    <submittedName>
        <fullName evidence="5">AraC family transcriptional regulator</fullName>
    </submittedName>
</protein>
<dbReference type="SUPFAM" id="SSF46689">
    <property type="entry name" value="Homeodomain-like"/>
    <property type="match status" value="2"/>
</dbReference>
<dbReference type="PANTHER" id="PTHR46796">
    <property type="entry name" value="HTH-TYPE TRANSCRIPTIONAL ACTIVATOR RHAS-RELATED"/>
    <property type="match status" value="1"/>
</dbReference>
<dbReference type="RefSeq" id="WP_173947223.1">
    <property type="nucleotide sequence ID" value="NZ_CP102845.1"/>
</dbReference>
<proteinExistence type="predicted"/>
<dbReference type="Pfam" id="PF12833">
    <property type="entry name" value="HTH_18"/>
    <property type="match status" value="1"/>
</dbReference>
<keyword evidence="3" id="KW-0804">Transcription</keyword>
<evidence type="ECO:0000256" key="3">
    <source>
        <dbReference type="ARBA" id="ARBA00023163"/>
    </source>
</evidence>
<dbReference type="InterPro" id="IPR018062">
    <property type="entry name" value="HTH_AraC-typ_CS"/>
</dbReference>
<accession>A0ABY5RNN8</accession>
<organism evidence="5 6">
    <name type="scientific">Microvirga terrae</name>
    <dbReference type="NCBI Taxonomy" id="2740529"/>
    <lineage>
        <taxon>Bacteria</taxon>
        <taxon>Pseudomonadati</taxon>
        <taxon>Pseudomonadota</taxon>
        <taxon>Alphaproteobacteria</taxon>
        <taxon>Hyphomicrobiales</taxon>
        <taxon>Methylobacteriaceae</taxon>
        <taxon>Microvirga</taxon>
    </lineage>
</organism>
<dbReference type="InterPro" id="IPR018060">
    <property type="entry name" value="HTH_AraC"/>
</dbReference>
<evidence type="ECO:0000256" key="1">
    <source>
        <dbReference type="ARBA" id="ARBA00023015"/>
    </source>
</evidence>
<dbReference type="InterPro" id="IPR050204">
    <property type="entry name" value="AraC_XylS_family_regulators"/>
</dbReference>
<keyword evidence="2" id="KW-0238">DNA-binding</keyword>
<keyword evidence="6" id="KW-1185">Reference proteome</keyword>
<sequence length="309" mass="34263">MSVPTSDSDSATPERTSASAHGQYIGGRVIASGDGPAWRDLFVEVFSHKQVEQPFLVPAVAEPLIVWVMSGEARVDERDPGGEWLSSRVSVGDFFLTRTPSPYEMRWEAYGDTPFQVMHLYLALPLFERVAAEMLGKAGPAPRLRDVSGGRDETLSQILALVHQELLRGGDQSPLFVQGLAQSLAVHLVRTYADDLQDRTASNALPGFKLRRAIRCMESGLHEEFSLSRLAQEVGMSEFHFSRLFKKATGLSPSQFFIKRRLAKAQQLLLETEMSIIEVGMSVGYSSPSHFAQVFRRGTGLTPSDYRRS</sequence>
<name>A0ABY5RNN8_9HYPH</name>
<gene>
    <name evidence="5" type="ORF">HPT29_020540</name>
</gene>
<feature type="domain" description="HTH araC/xylS-type" evidence="4">
    <location>
        <begin position="211"/>
        <end position="309"/>
    </location>
</feature>
<dbReference type="EMBL" id="CP102845">
    <property type="protein sequence ID" value="UVF18843.1"/>
    <property type="molecule type" value="Genomic_DNA"/>
</dbReference>
<dbReference type="InterPro" id="IPR009057">
    <property type="entry name" value="Homeodomain-like_sf"/>
</dbReference>
<dbReference type="PROSITE" id="PS01124">
    <property type="entry name" value="HTH_ARAC_FAMILY_2"/>
    <property type="match status" value="1"/>
</dbReference>
<reference evidence="5" key="1">
    <citation type="submission" date="2022-08" db="EMBL/GenBank/DDBJ databases">
        <title>Microvirga terrae sp. nov., isolated from soil.</title>
        <authorList>
            <person name="Kim K.H."/>
            <person name="Seo Y.L."/>
            <person name="Kim J.M."/>
            <person name="Lee J.K."/>
            <person name="Han D.M."/>
            <person name="Jeon C.O."/>
        </authorList>
    </citation>
    <scope>NUCLEOTIDE SEQUENCE</scope>
    <source>
        <strain evidence="5">R24</strain>
    </source>
</reference>
<dbReference type="PRINTS" id="PR00032">
    <property type="entry name" value="HTHARAC"/>
</dbReference>
<evidence type="ECO:0000256" key="2">
    <source>
        <dbReference type="ARBA" id="ARBA00023125"/>
    </source>
</evidence>
<evidence type="ECO:0000313" key="6">
    <source>
        <dbReference type="Proteomes" id="UP001017257"/>
    </source>
</evidence>
<dbReference type="Gene3D" id="1.10.10.60">
    <property type="entry name" value="Homeodomain-like"/>
    <property type="match status" value="2"/>
</dbReference>
<keyword evidence="1" id="KW-0805">Transcription regulation</keyword>
<dbReference type="InterPro" id="IPR020449">
    <property type="entry name" value="Tscrpt_reg_AraC-type_HTH"/>
</dbReference>